<dbReference type="GO" id="GO:0007018">
    <property type="term" value="P:microtubule-based movement"/>
    <property type="evidence" value="ECO:0007669"/>
    <property type="project" value="InterPro"/>
</dbReference>
<keyword evidence="5" id="KW-0963">Cytoplasm</keyword>
<name>A0A914XEA3_9BILA</name>
<dbReference type="Pfam" id="PF00225">
    <property type="entry name" value="Kinesin"/>
    <property type="match status" value="1"/>
</dbReference>
<evidence type="ECO:0000256" key="4">
    <source>
        <dbReference type="ARBA" id="ARBA00004624"/>
    </source>
</evidence>
<evidence type="ECO:0000256" key="8">
    <source>
        <dbReference type="ARBA" id="ARBA00022701"/>
    </source>
</evidence>
<feature type="compositionally biased region" description="Low complexity" evidence="19">
    <location>
        <begin position="385"/>
        <end position="394"/>
    </location>
</feature>
<dbReference type="CDD" id="cd00200">
    <property type="entry name" value="WD40"/>
    <property type="match status" value="1"/>
</dbReference>
<dbReference type="Gene3D" id="2.130.10.10">
    <property type="entry name" value="YVTN repeat-like/Quinoprotein amine dehydrogenase"/>
    <property type="match status" value="2"/>
</dbReference>
<keyword evidence="7 16" id="KW-0853">WD repeat</keyword>
<dbReference type="CDD" id="cd22248">
    <property type="entry name" value="Rcc_KIF21"/>
    <property type="match status" value="1"/>
</dbReference>
<evidence type="ECO:0000256" key="12">
    <source>
        <dbReference type="ARBA" id="ARBA00023054"/>
    </source>
</evidence>
<keyword evidence="14" id="KW-0206">Cytoskeleton</keyword>
<evidence type="ECO:0000256" key="5">
    <source>
        <dbReference type="ARBA" id="ARBA00022490"/>
    </source>
</evidence>
<feature type="compositionally biased region" description="Polar residues" evidence="19">
    <location>
        <begin position="942"/>
        <end position="954"/>
    </location>
</feature>
<evidence type="ECO:0000256" key="16">
    <source>
        <dbReference type="PROSITE-ProRule" id="PRU00221"/>
    </source>
</evidence>
<evidence type="ECO:0000256" key="10">
    <source>
        <dbReference type="ARBA" id="ARBA00022741"/>
    </source>
</evidence>
<feature type="compositionally biased region" description="Low complexity" evidence="19">
    <location>
        <begin position="955"/>
        <end position="964"/>
    </location>
</feature>
<evidence type="ECO:0000259" key="20">
    <source>
        <dbReference type="PROSITE" id="PS50067"/>
    </source>
</evidence>
<keyword evidence="6" id="KW-0597">Phosphoprotein</keyword>
<evidence type="ECO:0000256" key="3">
    <source>
        <dbReference type="ARBA" id="ARBA00004489"/>
    </source>
</evidence>
<dbReference type="InterPro" id="IPR036322">
    <property type="entry name" value="WD40_repeat_dom_sf"/>
</dbReference>
<dbReference type="SUPFAM" id="SSF52540">
    <property type="entry name" value="P-loop containing nucleoside triphosphate hydrolases"/>
    <property type="match status" value="1"/>
</dbReference>
<organism evidence="21 22">
    <name type="scientific">Plectus sambesii</name>
    <dbReference type="NCBI Taxonomy" id="2011161"/>
    <lineage>
        <taxon>Eukaryota</taxon>
        <taxon>Metazoa</taxon>
        <taxon>Ecdysozoa</taxon>
        <taxon>Nematoda</taxon>
        <taxon>Chromadorea</taxon>
        <taxon>Plectida</taxon>
        <taxon>Plectina</taxon>
        <taxon>Plectoidea</taxon>
        <taxon>Plectidae</taxon>
        <taxon>Plectus</taxon>
    </lineage>
</organism>
<reference evidence="22" key="1">
    <citation type="submission" date="2022-11" db="UniProtKB">
        <authorList>
            <consortium name="WormBaseParasite"/>
        </authorList>
    </citation>
    <scope>IDENTIFICATION</scope>
</reference>
<feature type="coiled-coil region" evidence="18">
    <location>
        <begin position="703"/>
        <end position="781"/>
    </location>
</feature>
<evidence type="ECO:0000256" key="6">
    <source>
        <dbReference type="ARBA" id="ARBA00022553"/>
    </source>
</evidence>
<feature type="repeat" description="WD" evidence="16">
    <location>
        <begin position="1317"/>
        <end position="1351"/>
    </location>
</feature>
<dbReference type="GO" id="GO:0008017">
    <property type="term" value="F:microtubule binding"/>
    <property type="evidence" value="ECO:0007669"/>
    <property type="project" value="InterPro"/>
</dbReference>
<feature type="compositionally biased region" description="Basic and acidic residues" evidence="19">
    <location>
        <begin position="930"/>
        <end position="941"/>
    </location>
</feature>
<comment type="caution">
    <text evidence="17">Lacks conserved residue(s) required for the propagation of feature annotation.</text>
</comment>
<keyword evidence="15" id="KW-0966">Cell projection</keyword>
<feature type="region of interest" description="Disordered" evidence="19">
    <location>
        <begin position="871"/>
        <end position="997"/>
    </location>
</feature>
<dbReference type="GO" id="GO:0051231">
    <property type="term" value="P:spindle elongation"/>
    <property type="evidence" value="ECO:0007669"/>
    <property type="project" value="TreeGrafter"/>
</dbReference>
<evidence type="ECO:0000313" key="21">
    <source>
        <dbReference type="Proteomes" id="UP000887566"/>
    </source>
</evidence>
<keyword evidence="11" id="KW-0067">ATP-binding</keyword>
<dbReference type="SUPFAM" id="SSF50978">
    <property type="entry name" value="WD40 repeat-like"/>
    <property type="match status" value="1"/>
</dbReference>
<evidence type="ECO:0000256" key="7">
    <source>
        <dbReference type="ARBA" id="ARBA00022574"/>
    </source>
</evidence>
<dbReference type="PANTHER" id="PTHR47969:SF28">
    <property type="entry name" value="KINESIN-LIKE PROTEIN KIF21B"/>
    <property type="match status" value="1"/>
</dbReference>
<dbReference type="InterPro" id="IPR036961">
    <property type="entry name" value="Kinesin_motor_dom_sf"/>
</dbReference>
<dbReference type="InterPro" id="IPR019821">
    <property type="entry name" value="Kinesin_motor_CS"/>
</dbReference>
<feature type="region of interest" description="Disordered" evidence="19">
    <location>
        <begin position="1166"/>
        <end position="1185"/>
    </location>
</feature>
<evidence type="ECO:0000256" key="1">
    <source>
        <dbReference type="ARBA" id="ARBA00004245"/>
    </source>
</evidence>
<dbReference type="PRINTS" id="PR00380">
    <property type="entry name" value="KINESINHEAVY"/>
</dbReference>
<dbReference type="Pfam" id="PF23204">
    <property type="entry name" value="KIF21A_2nd"/>
    <property type="match status" value="1"/>
</dbReference>
<feature type="coiled-coil region" evidence="18">
    <location>
        <begin position="829"/>
        <end position="863"/>
    </location>
</feature>
<keyword evidence="10" id="KW-0547">Nucleotide-binding</keyword>
<dbReference type="PROSITE" id="PS00678">
    <property type="entry name" value="WD_REPEATS_1"/>
    <property type="match status" value="1"/>
</dbReference>
<dbReference type="GO" id="GO:0030425">
    <property type="term" value="C:dendrite"/>
    <property type="evidence" value="ECO:0007669"/>
    <property type="project" value="UniProtKB-SubCell"/>
</dbReference>
<keyword evidence="21" id="KW-1185">Reference proteome</keyword>
<keyword evidence="12 18" id="KW-0175">Coiled coil</keyword>
<dbReference type="FunFam" id="3.40.850.10:FF:000280">
    <property type="entry name" value="Kinesin-like protein"/>
    <property type="match status" value="1"/>
</dbReference>
<comment type="subcellular location">
    <subcellularLocation>
        <location evidence="3">Cell projection</location>
        <location evidence="3">Axon</location>
    </subcellularLocation>
    <subcellularLocation>
        <location evidence="2">Cell projection</location>
        <location evidence="2">Dendrite</location>
    </subcellularLocation>
    <subcellularLocation>
        <location evidence="4">Cell projection</location>
        <location evidence="4">Growth cone</location>
    </subcellularLocation>
    <subcellularLocation>
        <location evidence="1">Cytoplasm</location>
        <location evidence="1">Cytoskeleton</location>
    </subcellularLocation>
</comment>
<keyword evidence="8" id="KW-0493">Microtubule</keyword>
<evidence type="ECO:0000313" key="22">
    <source>
        <dbReference type="WBParaSite" id="PSAMB.scaffold763size41748.g8500.t2"/>
    </source>
</evidence>
<dbReference type="Pfam" id="PF23203">
    <property type="entry name" value="KIF21A"/>
    <property type="match status" value="1"/>
</dbReference>
<evidence type="ECO:0000256" key="17">
    <source>
        <dbReference type="PROSITE-ProRule" id="PRU00283"/>
    </source>
</evidence>
<accession>A0A914XEA3</accession>
<dbReference type="InterPro" id="IPR027640">
    <property type="entry name" value="Kinesin-like_fam"/>
</dbReference>
<feature type="compositionally biased region" description="Low complexity" evidence="19">
    <location>
        <begin position="50"/>
        <end position="68"/>
    </location>
</feature>
<dbReference type="GO" id="GO:0007052">
    <property type="term" value="P:mitotic spindle organization"/>
    <property type="evidence" value="ECO:0007669"/>
    <property type="project" value="TreeGrafter"/>
</dbReference>
<feature type="coiled-coil region" evidence="18">
    <location>
        <begin position="192"/>
        <end position="272"/>
    </location>
</feature>
<evidence type="ECO:0000256" key="9">
    <source>
        <dbReference type="ARBA" id="ARBA00022737"/>
    </source>
</evidence>
<feature type="compositionally biased region" description="Low complexity" evidence="19">
    <location>
        <begin position="635"/>
        <end position="645"/>
    </location>
</feature>
<dbReference type="WBParaSite" id="PSAMB.scaffold763size41748.g8500.t2">
    <property type="protein sequence ID" value="PSAMB.scaffold763size41748.g8500.t2"/>
    <property type="gene ID" value="PSAMB.scaffold763size41748.g8500"/>
</dbReference>
<evidence type="ECO:0000256" key="15">
    <source>
        <dbReference type="ARBA" id="ARBA00023273"/>
    </source>
</evidence>
<feature type="region of interest" description="Disordered" evidence="19">
    <location>
        <begin position="385"/>
        <end position="433"/>
    </location>
</feature>
<dbReference type="GO" id="GO:0030426">
    <property type="term" value="C:growth cone"/>
    <property type="evidence" value="ECO:0007669"/>
    <property type="project" value="UniProtKB-SubCell"/>
</dbReference>
<feature type="compositionally biased region" description="Basic and acidic residues" evidence="19">
    <location>
        <begin position="419"/>
        <end position="433"/>
    </location>
</feature>
<dbReference type="InterPro" id="IPR015943">
    <property type="entry name" value="WD40/YVTN_repeat-like_dom_sf"/>
</dbReference>
<evidence type="ECO:0000256" key="13">
    <source>
        <dbReference type="ARBA" id="ARBA00023175"/>
    </source>
</evidence>
<evidence type="ECO:0000256" key="18">
    <source>
        <dbReference type="SAM" id="Coils"/>
    </source>
</evidence>
<dbReference type="GO" id="GO:0005874">
    <property type="term" value="C:microtubule"/>
    <property type="evidence" value="ECO:0007669"/>
    <property type="project" value="UniProtKB-KW"/>
</dbReference>
<dbReference type="SMART" id="SM00320">
    <property type="entry name" value="WD40"/>
    <property type="match status" value="7"/>
</dbReference>
<dbReference type="PROSITE" id="PS50082">
    <property type="entry name" value="WD_REPEATS_2"/>
    <property type="match status" value="3"/>
</dbReference>
<dbReference type="InterPro" id="IPR056533">
    <property type="entry name" value="KIF21A/B_hel_1"/>
</dbReference>
<feature type="domain" description="Kinesin motor" evidence="20">
    <location>
        <begin position="1"/>
        <end position="184"/>
    </location>
</feature>
<dbReference type="InterPro" id="IPR019775">
    <property type="entry name" value="WD40_repeat_CS"/>
</dbReference>
<dbReference type="InterPro" id="IPR056532">
    <property type="entry name" value="KIF21A/B_hel_2"/>
</dbReference>
<dbReference type="Proteomes" id="UP000887566">
    <property type="component" value="Unplaced"/>
</dbReference>
<proteinExistence type="inferred from homology"/>
<feature type="compositionally biased region" description="Acidic residues" evidence="19">
    <location>
        <begin position="409"/>
        <end position="418"/>
    </location>
</feature>
<keyword evidence="9" id="KW-0677">Repeat</keyword>
<protein>
    <submittedName>
        <fullName evidence="22">Kinesin motor domain-containing protein</fullName>
    </submittedName>
</protein>
<dbReference type="PROSITE" id="PS00411">
    <property type="entry name" value="KINESIN_MOTOR_1"/>
    <property type="match status" value="1"/>
</dbReference>
<dbReference type="InterPro" id="IPR001752">
    <property type="entry name" value="Kinesin_motor_dom"/>
</dbReference>
<dbReference type="Pfam" id="PF00400">
    <property type="entry name" value="WD40"/>
    <property type="match status" value="2"/>
</dbReference>
<dbReference type="GO" id="GO:0005524">
    <property type="term" value="F:ATP binding"/>
    <property type="evidence" value="ECO:0007669"/>
    <property type="project" value="UniProtKB-KW"/>
</dbReference>
<dbReference type="SMART" id="SM00129">
    <property type="entry name" value="KISc"/>
    <property type="match status" value="1"/>
</dbReference>
<evidence type="ECO:0000256" key="2">
    <source>
        <dbReference type="ARBA" id="ARBA00004279"/>
    </source>
</evidence>
<dbReference type="GO" id="GO:0005875">
    <property type="term" value="C:microtubule associated complex"/>
    <property type="evidence" value="ECO:0007669"/>
    <property type="project" value="TreeGrafter"/>
</dbReference>
<dbReference type="Gene3D" id="3.40.850.10">
    <property type="entry name" value="Kinesin motor domain"/>
    <property type="match status" value="1"/>
</dbReference>
<evidence type="ECO:0000256" key="11">
    <source>
        <dbReference type="ARBA" id="ARBA00022840"/>
    </source>
</evidence>
<dbReference type="GO" id="GO:0003777">
    <property type="term" value="F:microtubule motor activity"/>
    <property type="evidence" value="ECO:0007669"/>
    <property type="project" value="InterPro"/>
</dbReference>
<dbReference type="InterPro" id="IPR001680">
    <property type="entry name" value="WD40_rpt"/>
</dbReference>
<feature type="repeat" description="WD" evidence="16">
    <location>
        <begin position="1079"/>
        <end position="1110"/>
    </location>
</feature>
<dbReference type="PROSITE" id="PS50067">
    <property type="entry name" value="KINESIN_MOTOR_2"/>
    <property type="match status" value="1"/>
</dbReference>
<feature type="region of interest" description="Disordered" evidence="19">
    <location>
        <begin position="49"/>
        <end position="68"/>
    </location>
</feature>
<comment type="similarity">
    <text evidence="17">Belongs to the TRAFAC class myosin-kinesin ATPase superfamily. Kinesin family.</text>
</comment>
<dbReference type="Pfam" id="PF25764">
    <property type="entry name" value="KIF21A_4th"/>
    <property type="match status" value="1"/>
</dbReference>
<sequence length="1398" mass="154532">MHYFFQTLQVLKTGALCRTTASTNMNVQSSRSHAIFSLQIRQQRLTKFESCSTSENGGSGGSSSPDSGVVTSLPEFEVLTAKFHFVDLAGSERLKRTGATGDRQKEGISINCGLLALGNVISALGDTTKKVSHVPYRDSKLTRLLQDSLGGNSRTLMIACVSPSDCDFVETLNTLKYANRAKNIKNKVVANQDKTSKLISELRVEIQQLQTELNEYKQGKRIVSGDGTEALNDQYHENVMLQAEVAQLRMRVKALQETAETLRNRNVQLLAERSAGDRALLAGSDAPTTDENGLPSDPMSVTIRGYLEELETMRSSLFESQATSEQLRRQVSRLKAALGTGPLTNGDDTFSTSIMASPTNSSAIGSVLDTAKADIERLRKTAAEAAANGTTNNDGGDEASSSSDPGAQSEDDDEEDPEEMKREQEDTKCRQDLADLQTEISIKERLVEELERSERRLADVRQLYERKLQELSVKISETEAERDRVLADMVTRDPAKAETTTAQSETIRLEYEQKLNDMRSKLRQLQSCEKEHKRMLTKQQAEQQRLVRIQTELADMKKAKVQLMQRMKEDAKRVKEMEVAKAKEVAKLEKETRLKDNRIRDLETKDKQREMFVKRKQEELEQLKQKSKAQTLTMASSSRSDAASRGGPLINRNSMVANNRRQLAPLPVTPTMPWKRVNRTTAPFSPKLAKNKWITLEKNMSRLVTQRRTVLKMEQELERLMGERQRLLDETGQLERRTVDVTDAAETDALSEQIEGQRAKLDYLQEQIADAQKAIVQVEVDENGKDTTGSDEAEGTDGERLLEGCQNLAEAKYLLQHLYNYCLTQSVVAAQAQADVKEGEARIHQLEQESRVQEQLLNQVIEDNRDLFGFAIVDPPPPPTRIARSPDMHAKARRKTATPTELLYPLKESKSLEALSEIPEGQRTRSCSPENKENNGFEAKSKQPNGDQPASSTPGLLSKKLSSGQLRAPSGPFSRGGPWRSTIAGVPGAKASAAGSNGCVMQHPSMIASCPSSNSPHNTDSPRSARRLLESSRSVFARLISRSDETTDGGSRRVGRIVRCSPRSRRADDGWVLQRTHTAEGHTKAVLSVAADDFLMITGSKDRLAKVWDLVRGVERCSLGRHANNVTCARLIPGSGGQMALSVSMAQVRIWDLRTEKCVKTLASSGLASEGDSSPATPSRQNTVPQHEAVITAAETDETGRLLFTSYGGDVRVWDLTKFAAIGKLANATHNPRSEVSSLAVKGTTVFTGSRDHYIKVYQLKKNGGGGVYEPVAQFEPPHYDGVTCLLPVRDSLFSASRDTNIMKWSLKDYQRAHQEVKAHNKWILGLATLPHPHDHLMASACRDGTLKLWDSANCRLVGQVAAAHSDAINGLATNSTLLFTASNDHTVGFWTPKSHSS</sequence>
<keyword evidence="13" id="KW-0505">Motor protein</keyword>
<feature type="region of interest" description="Disordered" evidence="19">
    <location>
        <begin position="625"/>
        <end position="652"/>
    </location>
</feature>
<evidence type="ECO:0000256" key="14">
    <source>
        <dbReference type="ARBA" id="ARBA00023212"/>
    </source>
</evidence>
<evidence type="ECO:0000256" key="19">
    <source>
        <dbReference type="SAM" id="MobiDB-lite"/>
    </source>
</evidence>
<dbReference type="PANTHER" id="PTHR47969">
    <property type="entry name" value="CHROMOSOME-ASSOCIATED KINESIN KIF4A-RELATED"/>
    <property type="match status" value="1"/>
</dbReference>
<feature type="repeat" description="WD" evidence="16">
    <location>
        <begin position="1362"/>
        <end position="1398"/>
    </location>
</feature>
<dbReference type="InterPro" id="IPR027417">
    <property type="entry name" value="P-loop_NTPase"/>
</dbReference>
<dbReference type="PROSITE" id="PS50294">
    <property type="entry name" value="WD_REPEATS_REGION"/>
    <property type="match status" value="2"/>
</dbReference>